<gene>
    <name evidence="2" type="ORF">BCR26_05650</name>
</gene>
<dbReference type="SUPFAM" id="SSF47413">
    <property type="entry name" value="lambda repressor-like DNA-binding domains"/>
    <property type="match status" value="1"/>
</dbReference>
<evidence type="ECO:0000313" key="3">
    <source>
        <dbReference type="Proteomes" id="UP000095256"/>
    </source>
</evidence>
<dbReference type="Pfam" id="PF01381">
    <property type="entry name" value="HTH_3"/>
    <property type="match status" value="1"/>
</dbReference>
<dbReference type="InterPro" id="IPR010982">
    <property type="entry name" value="Lambda_DNA-bd_dom_sf"/>
</dbReference>
<comment type="caution">
    <text evidence="2">The sequence shown here is derived from an EMBL/GenBank/DDBJ whole genome shotgun (WGS) entry which is preliminary data.</text>
</comment>
<evidence type="ECO:0000313" key="2">
    <source>
        <dbReference type="EMBL" id="OEH80999.1"/>
    </source>
</evidence>
<keyword evidence="3" id="KW-1185">Reference proteome</keyword>
<name>A0A1E5KTQ4_9ENTE</name>
<dbReference type="Gene3D" id="1.10.260.40">
    <property type="entry name" value="lambda repressor-like DNA-binding domains"/>
    <property type="match status" value="1"/>
</dbReference>
<accession>A0A1E5KTQ4</accession>
<feature type="domain" description="HTH cro/C1-type" evidence="1">
    <location>
        <begin position="6"/>
        <end position="61"/>
    </location>
</feature>
<dbReference type="STRING" id="762845.BCR26_05650"/>
<dbReference type="RefSeq" id="WP_069699987.1">
    <property type="nucleotide sequence ID" value="NZ_JAGGMA010000005.1"/>
</dbReference>
<evidence type="ECO:0000259" key="1">
    <source>
        <dbReference type="PROSITE" id="PS50943"/>
    </source>
</evidence>
<dbReference type="AlphaFoldDB" id="A0A1E5KTQ4"/>
<reference evidence="2 3" key="1">
    <citation type="submission" date="2016-09" db="EMBL/GenBank/DDBJ databases">
        <authorList>
            <person name="Capua I."/>
            <person name="De Benedictis P."/>
            <person name="Joannis T."/>
            <person name="Lombin L.H."/>
            <person name="Cattoli G."/>
        </authorList>
    </citation>
    <scope>NUCLEOTIDE SEQUENCE [LARGE SCALE GENOMIC DNA]</scope>
    <source>
        <strain evidence="2 3">LMG 25899</strain>
    </source>
</reference>
<sequence>MDGQELRRIRKKLDYNLRDFAEKVGISRAQLSKYEREVTGLSEERVNQIKQKIGLALVSECELHVHFDYL</sequence>
<dbReference type="EMBL" id="MIEK01000067">
    <property type="protein sequence ID" value="OEH80999.1"/>
    <property type="molecule type" value="Genomic_DNA"/>
</dbReference>
<dbReference type="CDD" id="cd00093">
    <property type="entry name" value="HTH_XRE"/>
    <property type="match status" value="1"/>
</dbReference>
<protein>
    <recommendedName>
        <fullName evidence="1">HTH cro/C1-type domain-containing protein</fullName>
    </recommendedName>
</protein>
<dbReference type="GO" id="GO:0003677">
    <property type="term" value="F:DNA binding"/>
    <property type="evidence" value="ECO:0007669"/>
    <property type="project" value="InterPro"/>
</dbReference>
<dbReference type="SMART" id="SM00530">
    <property type="entry name" value="HTH_XRE"/>
    <property type="match status" value="1"/>
</dbReference>
<dbReference type="Proteomes" id="UP000095256">
    <property type="component" value="Unassembled WGS sequence"/>
</dbReference>
<organism evidence="2 3">
    <name type="scientific">Enterococcus rivorum</name>
    <dbReference type="NCBI Taxonomy" id="762845"/>
    <lineage>
        <taxon>Bacteria</taxon>
        <taxon>Bacillati</taxon>
        <taxon>Bacillota</taxon>
        <taxon>Bacilli</taxon>
        <taxon>Lactobacillales</taxon>
        <taxon>Enterococcaceae</taxon>
        <taxon>Enterococcus</taxon>
    </lineage>
</organism>
<proteinExistence type="predicted"/>
<dbReference type="InterPro" id="IPR001387">
    <property type="entry name" value="Cro/C1-type_HTH"/>
</dbReference>
<dbReference type="PROSITE" id="PS50943">
    <property type="entry name" value="HTH_CROC1"/>
    <property type="match status" value="1"/>
</dbReference>